<organism evidence="1 2">
    <name type="scientific">Hyalomma asiaticum</name>
    <name type="common">Tick</name>
    <dbReference type="NCBI Taxonomy" id="266040"/>
    <lineage>
        <taxon>Eukaryota</taxon>
        <taxon>Metazoa</taxon>
        <taxon>Ecdysozoa</taxon>
        <taxon>Arthropoda</taxon>
        <taxon>Chelicerata</taxon>
        <taxon>Arachnida</taxon>
        <taxon>Acari</taxon>
        <taxon>Parasitiformes</taxon>
        <taxon>Ixodida</taxon>
        <taxon>Ixodoidea</taxon>
        <taxon>Ixodidae</taxon>
        <taxon>Hyalomminae</taxon>
        <taxon>Hyalomma</taxon>
    </lineage>
</organism>
<comment type="caution">
    <text evidence="1">The sequence shown here is derived from an EMBL/GenBank/DDBJ whole genome shotgun (WGS) entry which is preliminary data.</text>
</comment>
<sequence length="1087" mass="120062">MLSLKFRLRATDYVPGGVPRGVTSSMGAYCDRYSPAKDGSPSEYTARTDSQATMTSHTVPTSILRREVSTLPSDPEARAAAAARRQRFVRIRSPAWRSSPMVRATPHLSRADAVVVEAEEGLNKKLLLVCMLLALVGLCGVLLILFIVLTARPAKLVYPLVCTVSSMYNRSVNLPRDGLCGYIFFESLYKGGANSLATRLSHDVDAFADRARHNTFTEFGMSFAIDNAKLVTEYTTPAFERGLDTLAQKQVIHYGFLDMHLQMTTNDTVAQALTILKRVNDHLAKTSGTRTRQSLMAIAMSLDDTASRPYVVNLMKTIFKPHLFIAMAHIPYRDADRPDCTILPSSVHHYPAGVKPAYGHTMNDSLALLQYLEDEQVFTSMAVGVTMKGRWYKVSNPSSSASYNLFERCTAFSGSQDFAPADACAGGSAYSALSRNYDYNGTLFAGFTYNTSAERVLVFDSKKGIKYKFCDLKQHYLNLSYGVAAYDVEFDAPQNLCTFLGIDGPYSRVDFLTRLRDFISQNYTSVASKVACDQESTARTDSQATTTSHTVPTSILRREVSTLPSDPEARAAAAARRQRFVRIRSPAWRSSPMVRATPHLSRADAVVVEAEEGLNKKLLLVCVLLALVGLCGVLLILLIVLTARPARLLYPYPLVCTVSSMYNRSVNLPRDGLCDYIFFESLYKGGANSLSTGLSQDVTAFADRARHNTFTEFGMSFAIDNAKPGDRVHDPAFERGLDGLVQKQVIHYGFLDMHLQMTTNDTVAQALTILKRVNDHLAKTSGTRTRQSLMVIAMSLDDTASRPYVVNLMKTIFKPHLFIAMAHIPYRDADRPDCTILPSSVHHYPAGVKPAYGHTMNDSLALLQYLEDEQVFTSMAVGVTMKGRWYKVSNPSSSASYNLFERCTAFSGSQDFAPADACAGGSAYSALSRNYDYNGTLFAGFTYNTSAERVLVFDSKKGIKYKFCDLKQHYLNLSYGVAAYDVEFDAPQHLCALLGIDGPYSRVDFLTRLRDFISRNYTSVANKAACDQGREVVDPALSTEKGHGIVNVEDFPGVTSKLCGLYAFFYVSLVDIGQFEMRSRSSSSGFL</sequence>
<evidence type="ECO:0000313" key="2">
    <source>
        <dbReference type="Proteomes" id="UP000821845"/>
    </source>
</evidence>
<accession>A0ACB7T6N0</accession>
<name>A0ACB7T6N0_HYAAI</name>
<reference evidence="1" key="1">
    <citation type="submission" date="2020-05" db="EMBL/GenBank/DDBJ databases">
        <title>Large-scale comparative analyses of tick genomes elucidate their genetic diversity and vector capacities.</title>
        <authorList>
            <person name="Jia N."/>
            <person name="Wang J."/>
            <person name="Shi W."/>
            <person name="Du L."/>
            <person name="Sun Y."/>
            <person name="Zhan W."/>
            <person name="Jiang J."/>
            <person name="Wang Q."/>
            <person name="Zhang B."/>
            <person name="Ji P."/>
            <person name="Sakyi L.B."/>
            <person name="Cui X."/>
            <person name="Yuan T."/>
            <person name="Jiang B."/>
            <person name="Yang W."/>
            <person name="Lam T.T.-Y."/>
            <person name="Chang Q."/>
            <person name="Ding S."/>
            <person name="Wang X."/>
            <person name="Zhu J."/>
            <person name="Ruan X."/>
            <person name="Zhao L."/>
            <person name="Wei J."/>
            <person name="Que T."/>
            <person name="Du C."/>
            <person name="Cheng J."/>
            <person name="Dai P."/>
            <person name="Han X."/>
            <person name="Huang E."/>
            <person name="Gao Y."/>
            <person name="Liu J."/>
            <person name="Shao H."/>
            <person name="Ye R."/>
            <person name="Li L."/>
            <person name="Wei W."/>
            <person name="Wang X."/>
            <person name="Wang C."/>
            <person name="Yang T."/>
            <person name="Huo Q."/>
            <person name="Li W."/>
            <person name="Guo W."/>
            <person name="Chen H."/>
            <person name="Zhou L."/>
            <person name="Ni X."/>
            <person name="Tian J."/>
            <person name="Zhou Y."/>
            <person name="Sheng Y."/>
            <person name="Liu T."/>
            <person name="Pan Y."/>
            <person name="Xia L."/>
            <person name="Li J."/>
            <person name="Zhao F."/>
            <person name="Cao W."/>
        </authorList>
    </citation>
    <scope>NUCLEOTIDE SEQUENCE</scope>
    <source>
        <strain evidence="1">Hyas-2018</strain>
    </source>
</reference>
<gene>
    <name evidence="1" type="ORF">HPB50_006935</name>
</gene>
<protein>
    <submittedName>
        <fullName evidence="1">Uncharacterized protein</fullName>
    </submittedName>
</protein>
<keyword evidence="2" id="KW-1185">Reference proteome</keyword>
<proteinExistence type="predicted"/>
<dbReference type="EMBL" id="CM023490">
    <property type="protein sequence ID" value="KAH6942510.1"/>
    <property type="molecule type" value="Genomic_DNA"/>
</dbReference>
<evidence type="ECO:0000313" key="1">
    <source>
        <dbReference type="EMBL" id="KAH6942510.1"/>
    </source>
</evidence>
<dbReference type="Proteomes" id="UP000821845">
    <property type="component" value="Chromosome 10"/>
</dbReference>